<dbReference type="InterPro" id="IPR045514">
    <property type="entry name" value="DUF6478"/>
</dbReference>
<protein>
    <submittedName>
        <fullName evidence="1">DUF6478 family protein</fullName>
    </submittedName>
</protein>
<dbReference type="Pfam" id="PF20086">
    <property type="entry name" value="DUF6478"/>
    <property type="match status" value="1"/>
</dbReference>
<gene>
    <name evidence="1" type="ORF">MU516_01815</name>
</gene>
<dbReference type="Proteomes" id="UP001320702">
    <property type="component" value="Unassembled WGS sequence"/>
</dbReference>
<dbReference type="EMBL" id="JANAVZ010000001">
    <property type="protein sequence ID" value="MCT4331601.1"/>
    <property type="molecule type" value="Genomic_DNA"/>
</dbReference>
<proteinExistence type="predicted"/>
<organism evidence="1 2">
    <name type="scientific">Paracoccus maritimus</name>
    <dbReference type="NCBI Taxonomy" id="2933292"/>
    <lineage>
        <taxon>Bacteria</taxon>
        <taxon>Pseudomonadati</taxon>
        <taxon>Pseudomonadota</taxon>
        <taxon>Alphaproteobacteria</taxon>
        <taxon>Rhodobacterales</taxon>
        <taxon>Paracoccaceae</taxon>
        <taxon>Paracoccus</taxon>
    </lineage>
</organism>
<comment type="caution">
    <text evidence="1">The sequence shown here is derived from an EMBL/GenBank/DDBJ whole genome shotgun (WGS) entry which is preliminary data.</text>
</comment>
<keyword evidence="2" id="KW-1185">Reference proteome</keyword>
<dbReference type="RefSeq" id="WP_260275490.1">
    <property type="nucleotide sequence ID" value="NZ_JANAVZ010000001.1"/>
</dbReference>
<accession>A0ABT2K543</accession>
<evidence type="ECO:0000313" key="1">
    <source>
        <dbReference type="EMBL" id="MCT4331601.1"/>
    </source>
</evidence>
<reference evidence="1 2" key="1">
    <citation type="submission" date="2022-04" db="EMBL/GenBank/DDBJ databases">
        <title>Paracoccus sp. YLB-12 draft genome sequence.</title>
        <authorList>
            <person name="Yu L."/>
        </authorList>
    </citation>
    <scope>NUCLEOTIDE SEQUENCE [LARGE SCALE GENOMIC DNA]</scope>
    <source>
        <strain evidence="1 2">YLB-12</strain>
    </source>
</reference>
<sequence length="261" mass="29825">MVGRSQNWLSRHIRERVARQWAAQAAALGKSNRVPPPEIRDEAVELHRSLTRFLQLSDARLPRGGSNAYLIDLPPGTDWHWCPMMLRGRMMPDTLSAPQDGQMLGDDVTLFHDCRHRALILCQRRNRRATDLSPYSLTLEMLGFSGSYLALSLAIPPEFRDRFSRNHIVRLDIKLHSERAIKIYGRLNIAQGPNTETILRQLGHPIEGRDCTREAEFDLGYADLSQRPVDKVWLDLLFEAPYMNAVTISDAVLSRHPRAEI</sequence>
<evidence type="ECO:0000313" key="2">
    <source>
        <dbReference type="Proteomes" id="UP001320702"/>
    </source>
</evidence>
<name>A0ABT2K543_9RHOB</name>